<dbReference type="InterPro" id="IPR041662">
    <property type="entry name" value="SusD-like_2"/>
</dbReference>
<keyword evidence="3" id="KW-1185">Reference proteome</keyword>
<accession>A0A7X8XYM8</accession>
<feature type="chain" id="PRO_5030972015" evidence="1">
    <location>
        <begin position="24"/>
        <end position="574"/>
    </location>
</feature>
<gene>
    <name evidence="2" type="ORF">HGP29_24395</name>
</gene>
<evidence type="ECO:0000256" key="1">
    <source>
        <dbReference type="SAM" id="SignalP"/>
    </source>
</evidence>
<evidence type="ECO:0000313" key="3">
    <source>
        <dbReference type="Proteomes" id="UP000585050"/>
    </source>
</evidence>
<dbReference type="AlphaFoldDB" id="A0A7X8XYM8"/>
<comment type="caution">
    <text evidence="2">The sequence shown here is derived from an EMBL/GenBank/DDBJ whole genome shotgun (WGS) entry which is preliminary data.</text>
</comment>
<dbReference type="InterPro" id="IPR011990">
    <property type="entry name" value="TPR-like_helical_dom_sf"/>
</dbReference>
<feature type="signal peptide" evidence="1">
    <location>
        <begin position="1"/>
        <end position="23"/>
    </location>
</feature>
<keyword evidence="1" id="KW-0732">Signal</keyword>
<sequence length="574" mass="65470">MFKKYINNIIIASAILCSASSCTQDFEELNTNPHEFQTATPDVLFPGVVKKSLDVVKGDPANKMYLQYSHYTTAGGGPYNTYWYSDPLGESWWEDFYTQLIMDLQSIIDLYGDNPRYVNQVGMAKIYKSYLASVILGTWGPMPYSEAWQQKLSIGFDSEEEVLESLLTTLSETYEVMETGEDTMDDPIFHGDIDKWRKFANTLSLKLALRYQNMGANITDFGKLAMEREADLIGMESESVVAAWGTLEENWNYFYREFRHQNSSSQLQRFSHVFYTQLRDLKDPRVEVYAQAPVLGYTLRDTLTTQTDERVVVEYNAPFVGKPKSTTPHDNWALTDQQNPYSGLGDDSFSDISEKYYAKDYAPTILGYAETCFMKAEAKLLHWGGGQSAEAYYNEGIRASFAQHEISESVDTYLENDGVKWGTKSEGVRDYRSIVTAKVENGPIEQVLVQRWIAGFFQGFDAWCLIRRTNGIFDLPPHFNSDQNGVGQATNLPERILFPTKEQRLNTNGYYQGLAHLGGADFLNTRLKLSVPKNYKDWGAMNPIMNTDVLRYYYGTTLEEYEAAGIDFEIIERL</sequence>
<evidence type="ECO:0000313" key="2">
    <source>
        <dbReference type="EMBL" id="NLR94367.1"/>
    </source>
</evidence>
<reference evidence="2 3" key="1">
    <citation type="submission" date="2020-04" db="EMBL/GenBank/DDBJ databases">
        <title>Flammeovirga sp. SR4, a novel species isolated from seawater.</title>
        <authorList>
            <person name="Wang X."/>
        </authorList>
    </citation>
    <scope>NUCLEOTIDE SEQUENCE [LARGE SCALE GENOMIC DNA]</scope>
    <source>
        <strain evidence="2 3">SR4</strain>
    </source>
</reference>
<proteinExistence type="predicted"/>
<name>A0A7X8XYM8_9BACT</name>
<dbReference type="Pfam" id="PF12771">
    <property type="entry name" value="SusD-like_2"/>
    <property type="match status" value="1"/>
</dbReference>
<dbReference type="PROSITE" id="PS51257">
    <property type="entry name" value="PROKAR_LIPOPROTEIN"/>
    <property type="match status" value="1"/>
</dbReference>
<dbReference type="Proteomes" id="UP000585050">
    <property type="component" value="Unassembled WGS sequence"/>
</dbReference>
<keyword evidence="2" id="KW-0449">Lipoprotein</keyword>
<dbReference type="SUPFAM" id="SSF48452">
    <property type="entry name" value="TPR-like"/>
    <property type="match status" value="1"/>
</dbReference>
<dbReference type="EMBL" id="JABAIL010000011">
    <property type="protein sequence ID" value="NLR94367.1"/>
    <property type="molecule type" value="Genomic_DNA"/>
</dbReference>
<protein>
    <submittedName>
        <fullName evidence="2">SusD/RagB family nutrient-binding outer membrane lipoprotein</fullName>
    </submittedName>
</protein>
<organism evidence="2 3">
    <name type="scientific">Flammeovirga agarivorans</name>
    <dbReference type="NCBI Taxonomy" id="2726742"/>
    <lineage>
        <taxon>Bacteria</taxon>
        <taxon>Pseudomonadati</taxon>
        <taxon>Bacteroidota</taxon>
        <taxon>Cytophagia</taxon>
        <taxon>Cytophagales</taxon>
        <taxon>Flammeovirgaceae</taxon>
        <taxon>Flammeovirga</taxon>
    </lineage>
</organism>
<dbReference type="Gene3D" id="1.25.40.390">
    <property type="match status" value="1"/>
</dbReference>
<dbReference type="RefSeq" id="WP_168885078.1">
    <property type="nucleotide sequence ID" value="NZ_JABAIL010000011.1"/>
</dbReference>